<dbReference type="InterPro" id="IPR012337">
    <property type="entry name" value="RNaseH-like_sf"/>
</dbReference>
<name>A0AAD8WT54_LOLMU</name>
<keyword evidence="6" id="KW-1185">Reference proteome</keyword>
<dbReference type="InterPro" id="IPR026960">
    <property type="entry name" value="RVT-Znf"/>
</dbReference>
<evidence type="ECO:0000256" key="1">
    <source>
        <dbReference type="SAM" id="MobiDB-lite"/>
    </source>
</evidence>
<dbReference type="Proteomes" id="UP001231189">
    <property type="component" value="Unassembled WGS sequence"/>
</dbReference>
<dbReference type="EMBL" id="JAUUTY010000002">
    <property type="protein sequence ID" value="KAK1677881.1"/>
    <property type="molecule type" value="Genomic_DNA"/>
</dbReference>
<evidence type="ECO:0000259" key="3">
    <source>
        <dbReference type="Pfam" id="PF13456"/>
    </source>
</evidence>
<dbReference type="AlphaFoldDB" id="A0AAD8WT54"/>
<feature type="domain" description="KIB1-4 beta-propeller" evidence="2">
    <location>
        <begin position="568"/>
        <end position="802"/>
    </location>
</feature>
<reference evidence="5" key="1">
    <citation type="submission" date="2023-07" db="EMBL/GenBank/DDBJ databases">
        <title>A chromosome-level genome assembly of Lolium multiflorum.</title>
        <authorList>
            <person name="Chen Y."/>
            <person name="Copetti D."/>
            <person name="Kolliker R."/>
            <person name="Studer B."/>
        </authorList>
    </citation>
    <scope>NUCLEOTIDE SEQUENCE</scope>
    <source>
        <strain evidence="5">02402/16</strain>
        <tissue evidence="5">Leaf</tissue>
    </source>
</reference>
<dbReference type="InterPro" id="IPR036397">
    <property type="entry name" value="RNaseH_sf"/>
</dbReference>
<evidence type="ECO:0000259" key="4">
    <source>
        <dbReference type="Pfam" id="PF13966"/>
    </source>
</evidence>
<evidence type="ECO:0008006" key="7">
    <source>
        <dbReference type="Google" id="ProtNLM"/>
    </source>
</evidence>
<dbReference type="GO" id="GO:0004523">
    <property type="term" value="F:RNA-DNA hybrid ribonuclease activity"/>
    <property type="evidence" value="ECO:0007669"/>
    <property type="project" value="InterPro"/>
</dbReference>
<dbReference type="Pfam" id="PF13966">
    <property type="entry name" value="zf-RVT"/>
    <property type="match status" value="1"/>
</dbReference>
<protein>
    <recommendedName>
        <fullName evidence="7">F-box domain-containing protein</fullName>
    </recommendedName>
</protein>
<dbReference type="Pfam" id="PF13456">
    <property type="entry name" value="RVT_3"/>
    <property type="match status" value="1"/>
</dbReference>
<dbReference type="GO" id="GO:0003676">
    <property type="term" value="F:nucleic acid binding"/>
    <property type="evidence" value="ECO:0007669"/>
    <property type="project" value="InterPro"/>
</dbReference>
<proteinExistence type="predicted"/>
<feature type="region of interest" description="Disordered" evidence="1">
    <location>
        <begin position="363"/>
        <end position="383"/>
    </location>
</feature>
<comment type="caution">
    <text evidence="5">The sequence shown here is derived from an EMBL/GenBank/DDBJ whole genome shotgun (WGS) entry which is preliminary data.</text>
</comment>
<dbReference type="Pfam" id="PF03478">
    <property type="entry name" value="Beta-prop_KIB1-4"/>
    <property type="match status" value="1"/>
</dbReference>
<evidence type="ECO:0000313" key="6">
    <source>
        <dbReference type="Proteomes" id="UP001231189"/>
    </source>
</evidence>
<dbReference type="InterPro" id="IPR044730">
    <property type="entry name" value="RNase_H-like_dom_plant"/>
</dbReference>
<feature type="domain" description="RNase H type-1" evidence="3">
    <location>
        <begin position="382"/>
        <end position="477"/>
    </location>
</feature>
<feature type="domain" description="Reverse transcriptase zinc-binding" evidence="4">
    <location>
        <begin position="159"/>
        <end position="255"/>
    </location>
</feature>
<dbReference type="CDD" id="cd06222">
    <property type="entry name" value="RNase_H_like"/>
    <property type="match status" value="1"/>
</dbReference>
<dbReference type="PANTHER" id="PTHR33165">
    <property type="entry name" value="F-BOX DOMAIN CONTAINING PROTEIN-LIKE-RELATED"/>
    <property type="match status" value="1"/>
</dbReference>
<organism evidence="5 6">
    <name type="scientific">Lolium multiflorum</name>
    <name type="common">Italian ryegrass</name>
    <name type="synonym">Lolium perenne subsp. multiflorum</name>
    <dbReference type="NCBI Taxonomy" id="4521"/>
    <lineage>
        <taxon>Eukaryota</taxon>
        <taxon>Viridiplantae</taxon>
        <taxon>Streptophyta</taxon>
        <taxon>Embryophyta</taxon>
        <taxon>Tracheophyta</taxon>
        <taxon>Spermatophyta</taxon>
        <taxon>Magnoliopsida</taxon>
        <taxon>Liliopsida</taxon>
        <taxon>Poales</taxon>
        <taxon>Poaceae</taxon>
        <taxon>BOP clade</taxon>
        <taxon>Pooideae</taxon>
        <taxon>Poodae</taxon>
        <taxon>Poeae</taxon>
        <taxon>Poeae Chloroplast Group 2 (Poeae type)</taxon>
        <taxon>Loliodinae</taxon>
        <taxon>Loliinae</taxon>
        <taxon>Lolium</taxon>
    </lineage>
</organism>
<dbReference type="InterPro" id="IPR002156">
    <property type="entry name" value="RNaseH_domain"/>
</dbReference>
<dbReference type="InterPro" id="IPR005174">
    <property type="entry name" value="KIB1-4_b-propeller"/>
</dbReference>
<sequence>MGFKDMRLFNQALLARQAWRLIQQPNTLCAQVLKAKYFPQGLLLDTVFSGNASPTWRAIEYGLELFKKGAIWRIGNGTSIRVWRQPWIPRESYLLPITRQGRCRLRWVADFLNPDGTWNTQLLQRWFLPIDVTEILKIGTSRRNEPDFIAWHPKKTGIFSVRSAYRLAFEEQLRADGRQTTSARPNGDSADWKLIWQCPVPPKVRVFAWKLARNALATQVNMNARGIDTPPTCLICGMENETTFHAMIKCPQARALLDAMREVWDIPADNLFELNPDWFLHVLKKSNLNQRAGLLMTLWRNWHVHNEITHSKKPAPVEASKRFLMSYMESLLTLKQHPSSDVVKGKQVIDEIKGFDVQKRAKERPQVKQQWRPPEQGKNKLNVDGAYSPYGTAGAGMVLRNTDGAVSFAACRCLHSCADALDAELRAMEEGLDLALSWSSEAFVLESDCAEAISLVFEGGPNMSRYASRVSSIRERIRERDRNSESEPSDLAALPSELVEEVAKRLLDNDVADLVCFRITCKLLKNAFMLEPSALGACIHHRFHPHQWIMLPEQNDGYARRMFLNTVTAKTIKINLPVLHNHAVVAGSAASPEGMLVLRDEASLVIRVLNPLTGHVINLPSLKILQRACHRRFREEHKVTAAGFAGDNNVVIYFGEINRMAVAKPGDARWTPVRGLRSPILATITFQRRFYCIDGENLLVLDMAGRFPRLVPAVALDNILYSVNMLDNCGKLMVQCRRMQWDSRVSCHRMVIPMYEVNLEEGTLMPVNDLAGQAVFAGDLGAVLLPNVTHWPCVEPNAIYFKFGLSQMFGVHRMGIPYPDYRDVVGTLAEYLAMYVTR</sequence>
<evidence type="ECO:0000313" key="5">
    <source>
        <dbReference type="EMBL" id="KAK1677881.1"/>
    </source>
</evidence>
<accession>A0AAD8WT54</accession>
<dbReference type="SUPFAM" id="SSF53098">
    <property type="entry name" value="Ribonuclease H-like"/>
    <property type="match status" value="1"/>
</dbReference>
<dbReference type="Gene3D" id="3.30.420.10">
    <property type="entry name" value="Ribonuclease H-like superfamily/Ribonuclease H"/>
    <property type="match status" value="1"/>
</dbReference>
<evidence type="ECO:0000259" key="2">
    <source>
        <dbReference type="Pfam" id="PF03478"/>
    </source>
</evidence>
<dbReference type="PANTHER" id="PTHR33165:SF97">
    <property type="entry name" value="DUF295 DOMAIN-CONTAINING PROTEIN"/>
    <property type="match status" value="1"/>
</dbReference>
<gene>
    <name evidence="5" type="ORF">QYE76_038729</name>
</gene>